<keyword evidence="2" id="KW-1185">Reference proteome</keyword>
<dbReference type="AlphaFoldDB" id="A0A392TD22"/>
<dbReference type="Proteomes" id="UP000265520">
    <property type="component" value="Unassembled WGS sequence"/>
</dbReference>
<reference evidence="1 2" key="1">
    <citation type="journal article" date="2018" name="Front. Plant Sci.">
        <title>Red Clover (Trifolium pratense) and Zigzag Clover (T. medium) - A Picture of Genomic Similarities and Differences.</title>
        <authorList>
            <person name="Dluhosova J."/>
            <person name="Istvanek J."/>
            <person name="Nedelnik J."/>
            <person name="Repkova J."/>
        </authorList>
    </citation>
    <scope>NUCLEOTIDE SEQUENCE [LARGE SCALE GENOMIC DNA]</scope>
    <source>
        <strain evidence="2">cv. 10/8</strain>
        <tissue evidence="1">Leaf</tissue>
    </source>
</reference>
<comment type="caution">
    <text evidence="1">The sequence shown here is derived from an EMBL/GenBank/DDBJ whole genome shotgun (WGS) entry which is preliminary data.</text>
</comment>
<protein>
    <submittedName>
        <fullName evidence="1">Uncharacterized protein</fullName>
    </submittedName>
</protein>
<name>A0A392TD22_9FABA</name>
<organism evidence="1 2">
    <name type="scientific">Trifolium medium</name>
    <dbReference type="NCBI Taxonomy" id="97028"/>
    <lineage>
        <taxon>Eukaryota</taxon>
        <taxon>Viridiplantae</taxon>
        <taxon>Streptophyta</taxon>
        <taxon>Embryophyta</taxon>
        <taxon>Tracheophyta</taxon>
        <taxon>Spermatophyta</taxon>
        <taxon>Magnoliopsida</taxon>
        <taxon>eudicotyledons</taxon>
        <taxon>Gunneridae</taxon>
        <taxon>Pentapetalae</taxon>
        <taxon>rosids</taxon>
        <taxon>fabids</taxon>
        <taxon>Fabales</taxon>
        <taxon>Fabaceae</taxon>
        <taxon>Papilionoideae</taxon>
        <taxon>50 kb inversion clade</taxon>
        <taxon>NPAAA clade</taxon>
        <taxon>Hologalegina</taxon>
        <taxon>IRL clade</taxon>
        <taxon>Trifolieae</taxon>
        <taxon>Trifolium</taxon>
    </lineage>
</organism>
<proteinExistence type="predicted"/>
<evidence type="ECO:0000313" key="2">
    <source>
        <dbReference type="Proteomes" id="UP000265520"/>
    </source>
</evidence>
<dbReference type="EMBL" id="LXQA010544506">
    <property type="protein sequence ID" value="MCI58337.1"/>
    <property type="molecule type" value="Genomic_DNA"/>
</dbReference>
<sequence>SPGELLAKPSQKVSGFLVRRGEKCQAHLAWRGDVSPGDLNLRILALAMPKSTPSTY</sequence>
<evidence type="ECO:0000313" key="1">
    <source>
        <dbReference type="EMBL" id="MCI58337.1"/>
    </source>
</evidence>
<feature type="non-terminal residue" evidence="1">
    <location>
        <position position="1"/>
    </location>
</feature>
<accession>A0A392TD22</accession>